<dbReference type="Proteomes" id="UP001145114">
    <property type="component" value="Unassembled WGS sequence"/>
</dbReference>
<sequence>MPPPPPTSSAIPLEELGHGSRNGFRKKPSESKLFSASPPQIPRRSLTFDPAGVSSPTAQSYAEHKGGSQWNKLFGDMERRHGEVQFLPIKDSAAAAAAAVEGSELPSHDRIGGPSVNGHYRYPNGSASAAASEPRPEEAEDEDDIKFVVDFGDINHGIGH</sequence>
<protein>
    <submittedName>
        <fullName evidence="1">Uncharacterized protein</fullName>
    </submittedName>
</protein>
<name>A0ACC1HVQ9_9FUNG</name>
<evidence type="ECO:0000313" key="2">
    <source>
        <dbReference type="Proteomes" id="UP001145114"/>
    </source>
</evidence>
<dbReference type="EMBL" id="JAMZIH010000456">
    <property type="protein sequence ID" value="KAJ1679317.1"/>
    <property type="molecule type" value="Genomic_DNA"/>
</dbReference>
<organism evidence="1 2">
    <name type="scientific">Spiromyces aspiralis</name>
    <dbReference type="NCBI Taxonomy" id="68401"/>
    <lineage>
        <taxon>Eukaryota</taxon>
        <taxon>Fungi</taxon>
        <taxon>Fungi incertae sedis</taxon>
        <taxon>Zoopagomycota</taxon>
        <taxon>Kickxellomycotina</taxon>
        <taxon>Kickxellomycetes</taxon>
        <taxon>Kickxellales</taxon>
        <taxon>Kickxellaceae</taxon>
        <taxon>Spiromyces</taxon>
    </lineage>
</organism>
<comment type="caution">
    <text evidence="1">The sequence shown here is derived from an EMBL/GenBank/DDBJ whole genome shotgun (WGS) entry which is preliminary data.</text>
</comment>
<feature type="non-terminal residue" evidence="1">
    <location>
        <position position="160"/>
    </location>
</feature>
<gene>
    <name evidence="1" type="ORF">EV182_002292</name>
</gene>
<proteinExistence type="predicted"/>
<evidence type="ECO:0000313" key="1">
    <source>
        <dbReference type="EMBL" id="KAJ1679317.1"/>
    </source>
</evidence>
<reference evidence="1" key="1">
    <citation type="submission" date="2022-06" db="EMBL/GenBank/DDBJ databases">
        <title>Phylogenomic reconstructions and comparative analyses of Kickxellomycotina fungi.</title>
        <authorList>
            <person name="Reynolds N.K."/>
            <person name="Stajich J.E."/>
            <person name="Barry K."/>
            <person name="Grigoriev I.V."/>
            <person name="Crous P."/>
            <person name="Smith M.E."/>
        </authorList>
    </citation>
    <scope>NUCLEOTIDE SEQUENCE</scope>
    <source>
        <strain evidence="1">RSA 2271</strain>
    </source>
</reference>
<keyword evidence="2" id="KW-1185">Reference proteome</keyword>
<accession>A0ACC1HVQ9</accession>